<evidence type="ECO:0000313" key="3">
    <source>
        <dbReference type="Proteomes" id="UP001161391"/>
    </source>
</evidence>
<evidence type="ECO:0008006" key="4">
    <source>
        <dbReference type="Google" id="ProtNLM"/>
    </source>
</evidence>
<keyword evidence="3" id="KW-1185">Reference proteome</keyword>
<protein>
    <recommendedName>
        <fullName evidence="4">Cytochrome c domain-containing protein</fullName>
    </recommendedName>
</protein>
<feature type="chain" id="PRO_5047521035" description="Cytochrome c domain-containing protein" evidence="1">
    <location>
        <begin position="22"/>
        <end position="346"/>
    </location>
</feature>
<gene>
    <name evidence="2" type="ORF">GCM10007853_18150</name>
</gene>
<evidence type="ECO:0000256" key="1">
    <source>
        <dbReference type="SAM" id="SignalP"/>
    </source>
</evidence>
<sequence length="346" mass="36951">MKRLALIAAIGAFRLAACSQAPDKIIFHEVSNPLTLAEWNVVSLDRGHLVTSGGSVAYDVSAPLFTDYAHKFRTVYTPDAAPILADGSLDFPVGTVISKTFYYPENADGVVRSEDSGGDAINLATHRVIETRLLVRRDSGWDPVSYVWNEGETEARLKRTGAVVPLTLSGMPFAYVVPNENQCAGCHASDMSTKALHPLGAIAPQFRDRSKMVVEGVMRPDAFTAQADYRDDELSLDVRARSYLATNCAHCHNPVGPADTSGLDLSLSAQSDLVLGRCKPPIAAGSGTGGHTFSIVPGDPDGSILSYRMASTDPGAMMPELGRSIAHDEGVALIREWIAAMDGDCS</sequence>
<dbReference type="RefSeq" id="WP_284389869.1">
    <property type="nucleotide sequence ID" value="NZ_BSNK01000002.1"/>
</dbReference>
<comment type="caution">
    <text evidence="2">The sequence shown here is derived from an EMBL/GenBank/DDBJ whole genome shotgun (WGS) entry which is preliminary data.</text>
</comment>
<evidence type="ECO:0000313" key="2">
    <source>
        <dbReference type="EMBL" id="GLQ23941.1"/>
    </source>
</evidence>
<name>A0ABQ5V8R7_9PROT</name>
<proteinExistence type="predicted"/>
<reference evidence="2" key="2">
    <citation type="submission" date="2023-01" db="EMBL/GenBank/DDBJ databases">
        <title>Draft genome sequence of Algimonas ampicilliniresistens strain NBRC 108219.</title>
        <authorList>
            <person name="Sun Q."/>
            <person name="Mori K."/>
        </authorList>
    </citation>
    <scope>NUCLEOTIDE SEQUENCE</scope>
    <source>
        <strain evidence="2">NBRC 108219</strain>
    </source>
</reference>
<dbReference type="EMBL" id="BSNK01000002">
    <property type="protein sequence ID" value="GLQ23941.1"/>
    <property type="molecule type" value="Genomic_DNA"/>
</dbReference>
<feature type="signal peptide" evidence="1">
    <location>
        <begin position="1"/>
        <end position="21"/>
    </location>
</feature>
<keyword evidence="1" id="KW-0732">Signal</keyword>
<reference evidence="2" key="1">
    <citation type="journal article" date="2014" name="Int. J. Syst. Evol. Microbiol.">
        <title>Complete genome of a new Firmicutes species belonging to the dominant human colonic microbiota ('Ruminococcus bicirculans') reveals two chromosomes and a selective capacity to utilize plant glucans.</title>
        <authorList>
            <consortium name="NISC Comparative Sequencing Program"/>
            <person name="Wegmann U."/>
            <person name="Louis P."/>
            <person name="Goesmann A."/>
            <person name="Henrissat B."/>
            <person name="Duncan S.H."/>
            <person name="Flint H.J."/>
        </authorList>
    </citation>
    <scope>NUCLEOTIDE SEQUENCE</scope>
    <source>
        <strain evidence="2">NBRC 108219</strain>
    </source>
</reference>
<dbReference type="Proteomes" id="UP001161391">
    <property type="component" value="Unassembled WGS sequence"/>
</dbReference>
<accession>A0ABQ5V8R7</accession>
<organism evidence="2 3">
    <name type="scientific">Algimonas ampicilliniresistens</name>
    <dbReference type="NCBI Taxonomy" id="1298735"/>
    <lineage>
        <taxon>Bacteria</taxon>
        <taxon>Pseudomonadati</taxon>
        <taxon>Pseudomonadota</taxon>
        <taxon>Alphaproteobacteria</taxon>
        <taxon>Maricaulales</taxon>
        <taxon>Robiginitomaculaceae</taxon>
        <taxon>Algimonas</taxon>
    </lineage>
</organism>